<dbReference type="Proteomes" id="UP000199520">
    <property type="component" value="Unassembled WGS sequence"/>
</dbReference>
<evidence type="ECO:0000256" key="1">
    <source>
        <dbReference type="ARBA" id="ARBA00008005"/>
    </source>
</evidence>
<dbReference type="OrthoDB" id="89060at2"/>
<feature type="domain" description="Phage tail sheath protein-like beta-sandwich" evidence="3">
    <location>
        <begin position="99"/>
        <end position="190"/>
    </location>
</feature>
<dbReference type="InterPro" id="IPR054564">
    <property type="entry name" value="Gp18_domIII_N"/>
</dbReference>
<evidence type="ECO:0000259" key="5">
    <source>
        <dbReference type="Pfam" id="PF22671"/>
    </source>
</evidence>
<sequence>MAGGTWTTQNKVRPGVYINFKSTAQTLASLGDRGIGTFPMAMSWGPEGEVITLANGEDTFDKLGYYLTDTQMLAIQQFFLGTERTDAPVTLYLWRLKSSGTKAVAMASGLTAAAKYKGVRGNDITVVISVNVDDESKFDVTTIVDNDTQDTQSEVATIGDLVANDWVDFSGTETTALVATTGMVLTDGTDGEVASSAYISYLEAIEPYYYNSMGCMDTSATVIKLFTSYTKRLVTEEGRYAQLVVANYPSADSECVVSIKNGVILDTEDTIPPEMAVAWLVGASAGANVNESLTYATYPGAVGVTTVYTNTEIIAAINAGEFIFTPVKDGTVHAEYDINTFTSYTATKGKSFRKNRIVRVLQGFGNDVHTLFSKYYIGKTDNNDNERSILKAELVAYCNTLVGINALQNFEADDIVVAAGTDSDAVLINANIQPVDSVDKIYIAVTVE</sequence>
<dbReference type="Gene3D" id="3.30.360.90">
    <property type="match status" value="1"/>
</dbReference>
<dbReference type="Pfam" id="PF17482">
    <property type="entry name" value="Phage_sheath_1C"/>
    <property type="match status" value="1"/>
</dbReference>
<proteinExistence type="inferred from homology"/>
<feature type="domain" description="Tail sheath protein C-terminal" evidence="4">
    <location>
        <begin position="347"/>
        <end position="447"/>
    </location>
</feature>
<dbReference type="EMBL" id="FOTS01000094">
    <property type="protein sequence ID" value="SFM37583.1"/>
    <property type="molecule type" value="Genomic_DNA"/>
</dbReference>
<dbReference type="InterPro" id="IPR035089">
    <property type="entry name" value="Phage_sheath_subtilisin"/>
</dbReference>
<dbReference type="Gene3D" id="3.40.50.11790">
    <property type="match status" value="1"/>
</dbReference>
<dbReference type="RefSeq" id="WP_090944571.1">
    <property type="nucleotide sequence ID" value="NZ_FOTS01000094.1"/>
</dbReference>
<dbReference type="Pfam" id="PF22671">
    <property type="entry name" value="Gp18_domIII_N"/>
    <property type="match status" value="1"/>
</dbReference>
<evidence type="ECO:0000259" key="2">
    <source>
        <dbReference type="Pfam" id="PF04984"/>
    </source>
</evidence>
<dbReference type="STRING" id="1123291.SAMN04490355_10943"/>
<name>A0A1I4QD85_9FIRM</name>
<accession>A0A1I4QD85</accession>
<dbReference type="Pfam" id="PF17481">
    <property type="entry name" value="Phage_sheath_domII"/>
    <property type="match status" value="1"/>
</dbReference>
<dbReference type="AlphaFoldDB" id="A0A1I4QD85"/>
<dbReference type="Pfam" id="PF04984">
    <property type="entry name" value="Phage_sheath_1"/>
    <property type="match status" value="1"/>
</dbReference>
<evidence type="ECO:0000259" key="3">
    <source>
        <dbReference type="Pfam" id="PF17481"/>
    </source>
</evidence>
<comment type="similarity">
    <text evidence="1">Belongs to the myoviridae tail sheath protein family.</text>
</comment>
<gene>
    <name evidence="6" type="ORF">SAMN04490355_10943</name>
</gene>
<organism evidence="6 7">
    <name type="scientific">Pelosinus propionicus DSM 13327</name>
    <dbReference type="NCBI Taxonomy" id="1123291"/>
    <lineage>
        <taxon>Bacteria</taxon>
        <taxon>Bacillati</taxon>
        <taxon>Bacillota</taxon>
        <taxon>Negativicutes</taxon>
        <taxon>Selenomonadales</taxon>
        <taxon>Sporomusaceae</taxon>
        <taxon>Pelosinus</taxon>
    </lineage>
</organism>
<dbReference type="InterPro" id="IPR035326">
    <property type="entry name" value="Beta_sandwich_Seath"/>
</dbReference>
<feature type="domain" description="Tail sheath protein subtilisin-like" evidence="2">
    <location>
        <begin position="192"/>
        <end position="340"/>
    </location>
</feature>
<evidence type="ECO:0000313" key="6">
    <source>
        <dbReference type="EMBL" id="SFM37583.1"/>
    </source>
</evidence>
<keyword evidence="7" id="KW-1185">Reference proteome</keyword>
<dbReference type="Gene3D" id="3.30.1490.360">
    <property type="match status" value="1"/>
</dbReference>
<evidence type="ECO:0000313" key="7">
    <source>
        <dbReference type="Proteomes" id="UP000199520"/>
    </source>
</evidence>
<protein>
    <submittedName>
        <fullName evidence="6">Phage tail sheath protein</fullName>
    </submittedName>
</protein>
<dbReference type="Gene3D" id="2.60.40.4290">
    <property type="match status" value="1"/>
</dbReference>
<dbReference type="Gene3D" id="3.30.1370.220">
    <property type="match status" value="1"/>
</dbReference>
<evidence type="ECO:0000259" key="4">
    <source>
        <dbReference type="Pfam" id="PF17482"/>
    </source>
</evidence>
<dbReference type="InterPro" id="IPR020287">
    <property type="entry name" value="Tail_sheath_C"/>
</dbReference>
<feature type="domain" description="Tail sheath protein Gp18-like" evidence="5">
    <location>
        <begin position="33"/>
        <end position="79"/>
    </location>
</feature>
<reference evidence="7" key="1">
    <citation type="submission" date="2016-10" db="EMBL/GenBank/DDBJ databases">
        <authorList>
            <person name="Varghese N."/>
            <person name="Submissions S."/>
        </authorList>
    </citation>
    <scope>NUCLEOTIDE SEQUENCE [LARGE SCALE GENOMIC DNA]</scope>
    <source>
        <strain evidence="7">DSM 13327</strain>
    </source>
</reference>